<dbReference type="PANTHER" id="PTHR12265">
    <property type="entry name" value="TRANSMEMBRANE PROTEIN 53"/>
    <property type="match status" value="1"/>
</dbReference>
<evidence type="ECO:0000313" key="2">
    <source>
        <dbReference type="Proteomes" id="UP001289374"/>
    </source>
</evidence>
<reference evidence="1" key="2">
    <citation type="journal article" date="2024" name="Plant">
        <title>Genomic evolution and insights into agronomic trait innovations of Sesamum species.</title>
        <authorList>
            <person name="Miao H."/>
            <person name="Wang L."/>
            <person name="Qu L."/>
            <person name="Liu H."/>
            <person name="Sun Y."/>
            <person name="Le M."/>
            <person name="Wang Q."/>
            <person name="Wei S."/>
            <person name="Zheng Y."/>
            <person name="Lin W."/>
            <person name="Duan Y."/>
            <person name="Cao H."/>
            <person name="Xiong S."/>
            <person name="Wang X."/>
            <person name="Wei L."/>
            <person name="Li C."/>
            <person name="Ma Q."/>
            <person name="Ju M."/>
            <person name="Zhao R."/>
            <person name="Li G."/>
            <person name="Mu C."/>
            <person name="Tian Q."/>
            <person name="Mei H."/>
            <person name="Zhang T."/>
            <person name="Gao T."/>
            <person name="Zhang H."/>
        </authorList>
    </citation>
    <scope>NUCLEOTIDE SEQUENCE</scope>
    <source>
        <strain evidence="1">K16</strain>
    </source>
</reference>
<gene>
    <name evidence="1" type="ORF">Sango_2120800</name>
</gene>
<evidence type="ECO:0008006" key="3">
    <source>
        <dbReference type="Google" id="ProtNLM"/>
    </source>
</evidence>
<dbReference type="Pfam" id="PF05705">
    <property type="entry name" value="DUF829"/>
    <property type="match status" value="1"/>
</dbReference>
<name>A0AAE2BM95_9LAMI</name>
<organism evidence="1 2">
    <name type="scientific">Sesamum angolense</name>
    <dbReference type="NCBI Taxonomy" id="2727404"/>
    <lineage>
        <taxon>Eukaryota</taxon>
        <taxon>Viridiplantae</taxon>
        <taxon>Streptophyta</taxon>
        <taxon>Embryophyta</taxon>
        <taxon>Tracheophyta</taxon>
        <taxon>Spermatophyta</taxon>
        <taxon>Magnoliopsida</taxon>
        <taxon>eudicotyledons</taxon>
        <taxon>Gunneridae</taxon>
        <taxon>Pentapetalae</taxon>
        <taxon>asterids</taxon>
        <taxon>lamiids</taxon>
        <taxon>Lamiales</taxon>
        <taxon>Pedaliaceae</taxon>
        <taxon>Sesamum</taxon>
    </lineage>
</organism>
<dbReference type="Proteomes" id="UP001289374">
    <property type="component" value="Unassembled WGS sequence"/>
</dbReference>
<reference evidence="1" key="1">
    <citation type="submission" date="2020-06" db="EMBL/GenBank/DDBJ databases">
        <authorList>
            <person name="Li T."/>
            <person name="Hu X."/>
            <person name="Zhang T."/>
            <person name="Song X."/>
            <person name="Zhang H."/>
            <person name="Dai N."/>
            <person name="Sheng W."/>
            <person name="Hou X."/>
            <person name="Wei L."/>
        </authorList>
    </citation>
    <scope>NUCLEOTIDE SEQUENCE</scope>
    <source>
        <strain evidence="1">K16</strain>
        <tissue evidence="1">Leaf</tissue>
    </source>
</reference>
<sequence length="445" mass="50587">MWGFGGRYYWGRKGRGKVEGIVVVFAWMSSEDKHLKNYVDLYSSLGWSSLVCHSQFLNLASKFSSSPTYIYGFKVLIEQFLKFDGYINLINLWNWIFPDKAASLAREIVNELIKELKVRPCPVVFASFSGGPKACMYKVLQIIEGKCEEQISLDVDRLVRDCVAGHIFDSTPVDFVSDLGTRFVLHPTVLKMSRPPPFASWIASGISSTLDALFLSRFEYQRADYWQTLYSSVSIGAPYLILCSDDDDLAPFQVIHNFASRLKDLGADVKLAKWYSSSHVGHFRHYPEEYRAAVTELLQKAAVIYSQRIRQLEGEKMGMEGAHDEISDPFSNLRKAAAKSSQSLHRIDLDSSDHFYMPTSIEYHEDRDVGSVQDERKEHYIPLPGPPKISAHGVLGQFLFDACVPKNVEDWDLRSSPSMRRGVPFAPGRRHSAFNPIKCIRRSRL</sequence>
<dbReference type="InterPro" id="IPR008547">
    <property type="entry name" value="DUF829_TMEM53"/>
</dbReference>
<protein>
    <recommendedName>
        <fullName evidence="3">DUF829 domain-containing protein</fullName>
    </recommendedName>
</protein>
<dbReference type="Gene3D" id="3.40.50.1820">
    <property type="entry name" value="alpha/beta hydrolase"/>
    <property type="match status" value="1"/>
</dbReference>
<accession>A0AAE2BM95</accession>
<proteinExistence type="predicted"/>
<comment type="caution">
    <text evidence="1">The sequence shown here is derived from an EMBL/GenBank/DDBJ whole genome shotgun (WGS) entry which is preliminary data.</text>
</comment>
<dbReference type="PANTHER" id="PTHR12265:SF0">
    <property type="entry name" value="EXPRESSED PROTEIN"/>
    <property type="match status" value="1"/>
</dbReference>
<dbReference type="SUPFAM" id="SSF53474">
    <property type="entry name" value="alpha/beta-Hydrolases"/>
    <property type="match status" value="1"/>
</dbReference>
<dbReference type="AlphaFoldDB" id="A0AAE2BM95"/>
<dbReference type="InterPro" id="IPR029058">
    <property type="entry name" value="AB_hydrolase_fold"/>
</dbReference>
<keyword evidence="2" id="KW-1185">Reference proteome</keyword>
<evidence type="ECO:0000313" key="1">
    <source>
        <dbReference type="EMBL" id="KAK4390575.1"/>
    </source>
</evidence>
<dbReference type="EMBL" id="JACGWL010000012">
    <property type="protein sequence ID" value="KAK4390575.1"/>
    <property type="molecule type" value="Genomic_DNA"/>
</dbReference>